<dbReference type="InterPro" id="IPR027417">
    <property type="entry name" value="P-loop_NTPase"/>
</dbReference>
<comment type="caution">
    <text evidence="5">The sequence shown here is derived from an EMBL/GenBank/DDBJ whole genome shotgun (WGS) entry which is preliminary data.</text>
</comment>
<keyword evidence="1" id="KW-0813">Transport</keyword>
<proteinExistence type="predicted"/>
<dbReference type="InterPro" id="IPR017871">
    <property type="entry name" value="ABC_transporter-like_CS"/>
</dbReference>
<accession>A0A846WI33</accession>
<keyword evidence="3 5" id="KW-0067">ATP-binding</keyword>
<evidence type="ECO:0000256" key="1">
    <source>
        <dbReference type="ARBA" id="ARBA00022448"/>
    </source>
</evidence>
<evidence type="ECO:0000313" key="6">
    <source>
        <dbReference type="Proteomes" id="UP000563898"/>
    </source>
</evidence>
<dbReference type="PANTHER" id="PTHR42794:SF2">
    <property type="entry name" value="ABC TRANSPORTER ATP-BINDING PROTEIN"/>
    <property type="match status" value="1"/>
</dbReference>
<gene>
    <name evidence="5" type="ORF">HGA05_07040</name>
</gene>
<dbReference type="GeneID" id="90158585"/>
<keyword evidence="2" id="KW-0547">Nucleotide-binding</keyword>
<protein>
    <submittedName>
        <fullName evidence="5">ABC transporter ATP-binding protein</fullName>
    </submittedName>
</protein>
<evidence type="ECO:0000256" key="3">
    <source>
        <dbReference type="ARBA" id="ARBA00022840"/>
    </source>
</evidence>
<dbReference type="GO" id="GO:0005524">
    <property type="term" value="F:ATP binding"/>
    <property type="evidence" value="ECO:0007669"/>
    <property type="project" value="UniProtKB-KW"/>
</dbReference>
<evidence type="ECO:0000313" key="5">
    <source>
        <dbReference type="EMBL" id="NKY01324.1"/>
    </source>
</evidence>
<dbReference type="Proteomes" id="UP000563898">
    <property type="component" value="Unassembled WGS sequence"/>
</dbReference>
<dbReference type="Pfam" id="PF00005">
    <property type="entry name" value="ABC_tran"/>
    <property type="match status" value="1"/>
</dbReference>
<dbReference type="OMA" id="NLAAAHC"/>
<dbReference type="PROSITE" id="PS00211">
    <property type="entry name" value="ABC_TRANSPORTER_1"/>
    <property type="match status" value="1"/>
</dbReference>
<dbReference type="CDD" id="cd03214">
    <property type="entry name" value="ABC_Iron-Siderophores_B12_Hemin"/>
    <property type="match status" value="1"/>
</dbReference>
<dbReference type="EMBL" id="JAAXPC010000003">
    <property type="protein sequence ID" value="NKY01324.1"/>
    <property type="molecule type" value="Genomic_DNA"/>
</dbReference>
<dbReference type="RefSeq" id="WP_006372280.1">
    <property type="nucleotide sequence ID" value="NZ_JAAXPC010000003.1"/>
</dbReference>
<dbReference type="FunFam" id="3.40.50.300:FF:000134">
    <property type="entry name" value="Iron-enterobactin ABC transporter ATP-binding protein"/>
    <property type="match status" value="1"/>
</dbReference>
<dbReference type="Gene3D" id="3.40.50.300">
    <property type="entry name" value="P-loop containing nucleotide triphosphate hydrolases"/>
    <property type="match status" value="1"/>
</dbReference>
<dbReference type="GO" id="GO:0016887">
    <property type="term" value="F:ATP hydrolysis activity"/>
    <property type="evidence" value="ECO:0007669"/>
    <property type="project" value="InterPro"/>
</dbReference>
<dbReference type="AlphaFoldDB" id="A0A846WI33"/>
<sequence>MTTAGYHGVGVDIGSATLLREVTFTAAPGSFLGVIGPNGSGKSTLLRCLYRAQCPTTGHVEVDGVDVTAISMRDNARQVAALTQSSTLDFDFTAAEVVASGRFPHRSIARTSRARDAAAVEEAMGVAGVGHLADRVFTSLSGGEAQRVLIARVLAQQPRVMVLDEPTNHLDVRHQFSVLAAARDSGVTVVAALHDLNIAAQFCDTLLVLVGGRVVGTGTPEQVLVPANLRAWFDIDAHIVRHPRLDVPQILFDERQP</sequence>
<dbReference type="SUPFAM" id="SSF52540">
    <property type="entry name" value="P-loop containing nucleoside triphosphate hydrolases"/>
    <property type="match status" value="1"/>
</dbReference>
<dbReference type="PANTHER" id="PTHR42794">
    <property type="entry name" value="HEMIN IMPORT ATP-BINDING PROTEIN HMUV"/>
    <property type="match status" value="1"/>
</dbReference>
<reference evidence="5 6" key="1">
    <citation type="submission" date="2020-04" db="EMBL/GenBank/DDBJ databases">
        <title>MicrobeNet Type strains.</title>
        <authorList>
            <person name="Nicholson A.C."/>
        </authorList>
    </citation>
    <scope>NUCLEOTIDE SEQUENCE [LARGE SCALE GENOMIC DNA]</scope>
    <source>
        <strain evidence="5 6">ATCC BAA-14</strain>
    </source>
</reference>
<dbReference type="InterPro" id="IPR003593">
    <property type="entry name" value="AAA+_ATPase"/>
</dbReference>
<dbReference type="SMART" id="SM00382">
    <property type="entry name" value="AAA"/>
    <property type="match status" value="1"/>
</dbReference>
<dbReference type="PROSITE" id="PS50893">
    <property type="entry name" value="ABC_TRANSPORTER_2"/>
    <property type="match status" value="1"/>
</dbReference>
<feature type="domain" description="ABC transporter" evidence="4">
    <location>
        <begin position="1"/>
        <end position="236"/>
    </location>
</feature>
<organism evidence="5 6">
    <name type="scientific">Gordonia polyisoprenivorans</name>
    <dbReference type="NCBI Taxonomy" id="84595"/>
    <lineage>
        <taxon>Bacteria</taxon>
        <taxon>Bacillati</taxon>
        <taxon>Actinomycetota</taxon>
        <taxon>Actinomycetes</taxon>
        <taxon>Mycobacteriales</taxon>
        <taxon>Gordoniaceae</taxon>
        <taxon>Gordonia</taxon>
    </lineage>
</organism>
<dbReference type="InterPro" id="IPR003439">
    <property type="entry name" value="ABC_transporter-like_ATP-bd"/>
</dbReference>
<name>A0A846WI33_9ACTN</name>
<evidence type="ECO:0000259" key="4">
    <source>
        <dbReference type="PROSITE" id="PS50893"/>
    </source>
</evidence>
<evidence type="ECO:0000256" key="2">
    <source>
        <dbReference type="ARBA" id="ARBA00022741"/>
    </source>
</evidence>